<dbReference type="AlphaFoldDB" id="A0A1M7F663"/>
<dbReference type="STRING" id="1120996.SAMN02746066_00432"/>
<dbReference type="InterPro" id="IPR050396">
    <property type="entry name" value="Glycosyltr_51/Transpeptidase"/>
</dbReference>
<dbReference type="SUPFAM" id="SSF53955">
    <property type="entry name" value="Lysozyme-like"/>
    <property type="match status" value="1"/>
</dbReference>
<comment type="subcellular location">
    <subcellularLocation>
        <location evidence="1">Cell membrane</location>
        <topology evidence="1">Single-pass type II membrane protein</topology>
    </subcellularLocation>
</comment>
<evidence type="ECO:0000256" key="1">
    <source>
        <dbReference type="ARBA" id="ARBA00004401"/>
    </source>
</evidence>
<dbReference type="RefSeq" id="WP_073282263.1">
    <property type="nucleotide sequence ID" value="NZ_FRCP01000005.1"/>
</dbReference>
<dbReference type="UniPathway" id="UPA00219"/>
<evidence type="ECO:0000256" key="2">
    <source>
        <dbReference type="ARBA" id="ARBA00018638"/>
    </source>
</evidence>
<dbReference type="PROSITE" id="PS51257">
    <property type="entry name" value="PROKAR_LIPOPROTEIN"/>
    <property type="match status" value="1"/>
</dbReference>
<organism evidence="8 9">
    <name type="scientific">Anaerosporobacter mobilis DSM 15930</name>
    <dbReference type="NCBI Taxonomy" id="1120996"/>
    <lineage>
        <taxon>Bacteria</taxon>
        <taxon>Bacillati</taxon>
        <taxon>Bacillota</taxon>
        <taxon>Clostridia</taxon>
        <taxon>Lachnospirales</taxon>
        <taxon>Lachnospiraceae</taxon>
        <taxon>Anaerosporobacter</taxon>
    </lineage>
</organism>
<keyword evidence="6" id="KW-0472">Membrane</keyword>
<accession>A0A1M7F663</accession>
<dbReference type="PANTHER" id="PTHR32282">
    <property type="entry name" value="BINDING PROTEIN TRANSPEPTIDASE, PUTATIVE-RELATED"/>
    <property type="match status" value="1"/>
</dbReference>
<keyword evidence="9" id="KW-1185">Reference proteome</keyword>
<evidence type="ECO:0000256" key="6">
    <source>
        <dbReference type="SAM" id="Phobius"/>
    </source>
</evidence>
<keyword evidence="6" id="KW-0812">Transmembrane</keyword>
<keyword evidence="3" id="KW-0808">Transferase</keyword>
<reference evidence="8 9" key="1">
    <citation type="submission" date="2016-11" db="EMBL/GenBank/DDBJ databases">
        <authorList>
            <person name="Jaros S."/>
            <person name="Januszkiewicz K."/>
            <person name="Wedrychowicz H."/>
        </authorList>
    </citation>
    <scope>NUCLEOTIDE SEQUENCE [LARGE SCALE GENOMIC DNA]</scope>
    <source>
        <strain evidence="8 9">DSM 15930</strain>
    </source>
</reference>
<feature type="domain" description="Glycosyl transferase family 51" evidence="7">
    <location>
        <begin position="51"/>
        <end position="210"/>
    </location>
</feature>
<dbReference type="Proteomes" id="UP000184038">
    <property type="component" value="Unassembled WGS sequence"/>
</dbReference>
<dbReference type="InterPro" id="IPR001264">
    <property type="entry name" value="Glyco_trans_51"/>
</dbReference>
<evidence type="ECO:0000256" key="3">
    <source>
        <dbReference type="ARBA" id="ARBA00022679"/>
    </source>
</evidence>
<dbReference type="GO" id="GO:0005886">
    <property type="term" value="C:plasma membrane"/>
    <property type="evidence" value="ECO:0007669"/>
    <property type="project" value="UniProtKB-SubCell"/>
</dbReference>
<dbReference type="Pfam" id="PF00912">
    <property type="entry name" value="Transgly"/>
    <property type="match status" value="1"/>
</dbReference>
<evidence type="ECO:0000256" key="5">
    <source>
        <dbReference type="ARBA" id="ARBA00023251"/>
    </source>
</evidence>
<sequence>MSKKRKLLYGVLGFCLVCMIAVGCLVTPIIIRGYAMYEAAVTEISIDEKVAEIQSDEDYLPLDQISDEYLTSLVKSEDKRFYKHSGIDYLATARAMINNVKARAFKEGGSTITQQLAKNMFFSFDKKLERKVAEVFVVRELEDKLTKEEILELYCNVIYFGENCYGIKEAANHYYGVEPNELTTNQIEALVYTIKSPNNYNPSANQVYATYDSKTTTYFLQNSTN</sequence>
<dbReference type="InterPro" id="IPR023346">
    <property type="entry name" value="Lysozyme-like_dom_sf"/>
</dbReference>
<gene>
    <name evidence="8" type="ORF">SAMN02746066_00432</name>
</gene>
<keyword evidence="4" id="KW-0735">Signal-anchor</keyword>
<dbReference type="EMBL" id="FRCP01000005">
    <property type="protein sequence ID" value="SHL99485.1"/>
    <property type="molecule type" value="Genomic_DNA"/>
</dbReference>
<dbReference type="GO" id="GO:0009252">
    <property type="term" value="P:peptidoglycan biosynthetic process"/>
    <property type="evidence" value="ECO:0007669"/>
    <property type="project" value="UniProtKB-UniPathway"/>
</dbReference>
<name>A0A1M7F663_9FIRM</name>
<dbReference type="Gene3D" id="1.10.3810.10">
    <property type="entry name" value="Biosynthetic peptidoglycan transglycosylase-like"/>
    <property type="match status" value="1"/>
</dbReference>
<evidence type="ECO:0000313" key="9">
    <source>
        <dbReference type="Proteomes" id="UP000184038"/>
    </source>
</evidence>
<keyword evidence="5" id="KW-0046">Antibiotic resistance</keyword>
<dbReference type="GO" id="GO:0046677">
    <property type="term" value="P:response to antibiotic"/>
    <property type="evidence" value="ECO:0007669"/>
    <property type="project" value="UniProtKB-KW"/>
</dbReference>
<evidence type="ECO:0000313" key="8">
    <source>
        <dbReference type="EMBL" id="SHL99485.1"/>
    </source>
</evidence>
<evidence type="ECO:0000259" key="7">
    <source>
        <dbReference type="Pfam" id="PF00912"/>
    </source>
</evidence>
<evidence type="ECO:0000256" key="4">
    <source>
        <dbReference type="ARBA" id="ARBA00022968"/>
    </source>
</evidence>
<keyword evidence="6" id="KW-1133">Transmembrane helix</keyword>
<dbReference type="GO" id="GO:0008955">
    <property type="term" value="F:peptidoglycan glycosyltransferase activity"/>
    <property type="evidence" value="ECO:0007669"/>
    <property type="project" value="TreeGrafter"/>
</dbReference>
<proteinExistence type="predicted"/>
<feature type="transmembrane region" description="Helical" evidence="6">
    <location>
        <begin position="7"/>
        <end position="31"/>
    </location>
</feature>
<dbReference type="InterPro" id="IPR036950">
    <property type="entry name" value="PBP_transglycosylase"/>
</dbReference>
<dbReference type="PANTHER" id="PTHR32282:SF33">
    <property type="entry name" value="PEPTIDOGLYCAN GLYCOSYLTRANSFERASE"/>
    <property type="match status" value="1"/>
</dbReference>
<protein>
    <recommendedName>
        <fullName evidence="2">Penicillin-binding protein 1A</fullName>
    </recommendedName>
</protein>